<feature type="compositionally biased region" description="Low complexity" evidence="4">
    <location>
        <begin position="590"/>
        <end position="601"/>
    </location>
</feature>
<dbReference type="SUPFAM" id="SSF52540">
    <property type="entry name" value="P-loop containing nucleoside triphosphate hydrolases"/>
    <property type="match status" value="1"/>
</dbReference>
<dbReference type="PANTHER" id="PTHR32309:SF13">
    <property type="entry name" value="FERRIC ENTEROBACTIN TRANSPORT PROTEIN FEPE"/>
    <property type="match status" value="1"/>
</dbReference>
<keyword evidence="3" id="KW-0175">Coiled coil</keyword>
<dbReference type="GO" id="GO:0005886">
    <property type="term" value="C:plasma membrane"/>
    <property type="evidence" value="ECO:0007669"/>
    <property type="project" value="TreeGrafter"/>
</dbReference>
<accession>A0A5B8NMW8</accession>
<dbReference type="CDD" id="cd05387">
    <property type="entry name" value="BY-kinase"/>
    <property type="match status" value="1"/>
</dbReference>
<dbReference type="AlphaFoldDB" id="A0A5B8NMW8"/>
<dbReference type="InterPro" id="IPR033756">
    <property type="entry name" value="YlxH/NBP35"/>
</dbReference>
<name>A0A5B8NMW8_9CHRO</name>
<reference evidence="5" key="1">
    <citation type="submission" date="2019-08" db="EMBL/GenBank/DDBJ databases">
        <title>Carotenoids and Carotenoid Binding Proteins in the Halophilic Cyanobacterium Euhalothece sp. ZM00.</title>
        <authorList>
            <person name="Cho S.M."/>
            <person name="Song J.Y."/>
            <person name="Park Y.-I."/>
        </authorList>
    </citation>
    <scope>NUCLEOTIDE SEQUENCE [LARGE SCALE GENOMIC DNA]</scope>
    <source>
        <strain evidence="5">Z-M001</strain>
    </source>
</reference>
<dbReference type="RefSeq" id="WP_146296499.1">
    <property type="nucleotide sequence ID" value="NZ_CP042326.1"/>
</dbReference>
<feature type="region of interest" description="Disordered" evidence="4">
    <location>
        <begin position="336"/>
        <end position="362"/>
    </location>
</feature>
<proteinExistence type="predicted"/>
<evidence type="ECO:0000313" key="6">
    <source>
        <dbReference type="Proteomes" id="UP000318453"/>
    </source>
</evidence>
<dbReference type="InterPro" id="IPR027417">
    <property type="entry name" value="P-loop_NTPase"/>
</dbReference>
<dbReference type="Gene3D" id="3.40.50.300">
    <property type="entry name" value="P-loop containing nucleotide triphosphate hydrolases"/>
    <property type="match status" value="1"/>
</dbReference>
<keyword evidence="2" id="KW-0067">ATP-binding</keyword>
<dbReference type="GO" id="GO:0005524">
    <property type="term" value="F:ATP binding"/>
    <property type="evidence" value="ECO:0007669"/>
    <property type="project" value="UniProtKB-KW"/>
</dbReference>
<keyword evidence="6" id="KW-1185">Reference proteome</keyword>
<feature type="compositionally biased region" description="Polar residues" evidence="4">
    <location>
        <begin position="351"/>
        <end position="362"/>
    </location>
</feature>
<feature type="coiled-coil region" evidence="3">
    <location>
        <begin position="21"/>
        <end position="48"/>
    </location>
</feature>
<sequence>MAERYIEYSEQQQQVGQQRVIELIDERLPQLQQRVESIQDQIQSFRQENEVVDPVQTAGQFSGTINTLQQRQQATDVEIQENTSLRDSLLDQLGLSLEEAMTTVALSEAPRYQELLNQLKDKETEIALELGRFTEDSPDIQALREQRDLILELLREESSAVLGEERVPEQIREQVTSPNPIRLSLTQDLIGATNQIRVLNVRNSALEEAEDEVRQQLEQMTDLAREYDGMNQRLNTAQENLARFTERREELAMQAAQEAQPWQTLEEPSQARRLPEEDNSVMVGLMAGLLAGAGAAFLAEKMDNKFHSPDELKQATNLPMIGVIPYEGGLQRVEELKTQSHSTETEELSAEENSSPTLPASSKPTILNNLSFNFSEAFRSLHTNLSFMNPDFPIKSLVVSSSIPGEGKSTVTLNLAQAAAAVGKRVLLVDADLRIPQLHQMLELSNQHGLSSVISRRVSSEEAIQQATFNNNLYFLTSGPIPPDPTSLLSSNMMKQLAKEWEESFDLVLYDTPPLGGLADARIITPLTNGLVLVAGLGVVDKSMFKDVIDILGVPKTTVLGTVANGIVQGSVTDYHYYYTYYYSEKSRASSDQSESSLVSSNGHNPPSSRD</sequence>
<keyword evidence="5" id="KW-0418">Kinase</keyword>
<feature type="coiled-coil region" evidence="3">
    <location>
        <begin position="196"/>
        <end position="254"/>
    </location>
</feature>
<evidence type="ECO:0000256" key="1">
    <source>
        <dbReference type="ARBA" id="ARBA00022741"/>
    </source>
</evidence>
<evidence type="ECO:0000256" key="2">
    <source>
        <dbReference type="ARBA" id="ARBA00022840"/>
    </source>
</evidence>
<dbReference type="Pfam" id="PF10609">
    <property type="entry name" value="ParA"/>
    <property type="match status" value="1"/>
</dbReference>
<dbReference type="PANTHER" id="PTHR32309">
    <property type="entry name" value="TYROSINE-PROTEIN KINASE"/>
    <property type="match status" value="1"/>
</dbReference>
<dbReference type="OrthoDB" id="580971at2"/>
<feature type="compositionally biased region" description="Polar residues" evidence="4">
    <location>
        <begin position="602"/>
        <end position="611"/>
    </location>
</feature>
<keyword evidence="5" id="KW-0808">Transferase</keyword>
<keyword evidence="1" id="KW-0547">Nucleotide-binding</keyword>
<feature type="region of interest" description="Disordered" evidence="4">
    <location>
        <begin position="588"/>
        <end position="611"/>
    </location>
</feature>
<dbReference type="Proteomes" id="UP000318453">
    <property type="component" value="Chromosome"/>
</dbReference>
<evidence type="ECO:0000256" key="3">
    <source>
        <dbReference type="SAM" id="Coils"/>
    </source>
</evidence>
<dbReference type="EMBL" id="CP042326">
    <property type="protein sequence ID" value="QDZ40653.1"/>
    <property type="molecule type" value="Genomic_DNA"/>
</dbReference>
<evidence type="ECO:0000313" key="5">
    <source>
        <dbReference type="EMBL" id="QDZ40653.1"/>
    </source>
</evidence>
<protein>
    <submittedName>
        <fullName evidence="5">Polysaccharide biosynthesis tyrosine autokinase</fullName>
        <ecNumber evidence="5">2.7.10.2</ecNumber>
    </submittedName>
</protein>
<dbReference type="NCBIfam" id="TIGR01007">
    <property type="entry name" value="eps_fam"/>
    <property type="match status" value="1"/>
</dbReference>
<dbReference type="EC" id="2.7.10.2" evidence="5"/>
<organism evidence="5 6">
    <name type="scientific">Euhalothece natronophila Z-M001</name>
    <dbReference type="NCBI Taxonomy" id="522448"/>
    <lineage>
        <taxon>Bacteria</taxon>
        <taxon>Bacillati</taxon>
        <taxon>Cyanobacteriota</taxon>
        <taxon>Cyanophyceae</taxon>
        <taxon>Oscillatoriophycideae</taxon>
        <taxon>Chroococcales</taxon>
        <taxon>Halothecacae</taxon>
        <taxon>Halothece cluster</taxon>
        <taxon>Euhalothece</taxon>
    </lineage>
</organism>
<gene>
    <name evidence="5" type="ORF">FRE64_12220</name>
</gene>
<evidence type="ECO:0000256" key="4">
    <source>
        <dbReference type="SAM" id="MobiDB-lite"/>
    </source>
</evidence>
<dbReference type="InterPro" id="IPR005702">
    <property type="entry name" value="Wzc-like_C"/>
</dbReference>
<dbReference type="InterPro" id="IPR050445">
    <property type="entry name" value="Bact_polysacc_biosynth/exp"/>
</dbReference>
<dbReference type="GO" id="GO:0004715">
    <property type="term" value="F:non-membrane spanning protein tyrosine kinase activity"/>
    <property type="evidence" value="ECO:0007669"/>
    <property type="project" value="UniProtKB-EC"/>
</dbReference>
<dbReference type="KEGG" id="enn:FRE64_12220"/>